<dbReference type="EMBL" id="CP022604">
    <property type="protein sequence ID" value="ASV87632.1"/>
    <property type="molecule type" value="Genomic_DNA"/>
</dbReference>
<evidence type="ECO:0000313" key="4">
    <source>
        <dbReference type="Proteomes" id="UP000215256"/>
    </source>
</evidence>
<evidence type="ECO:0000256" key="1">
    <source>
        <dbReference type="SAM" id="MobiDB-lite"/>
    </source>
</evidence>
<feature type="compositionally biased region" description="Low complexity" evidence="1">
    <location>
        <begin position="14"/>
        <end position="28"/>
    </location>
</feature>
<protein>
    <submittedName>
        <fullName evidence="3">Uncharacterized protein</fullName>
    </submittedName>
</protein>
<dbReference type="EMBL" id="CP022604">
    <property type="protein sequence ID" value="ASV86625.1"/>
    <property type="molecule type" value="Genomic_DNA"/>
</dbReference>
<dbReference type="KEGG" id="och:CES85_1671"/>
<sequence length="38" mass="4386">MLKQALDHCRTARRGSNPSSLRNSSTSFRTRRRGMGRH</sequence>
<feature type="compositionally biased region" description="Basic residues" evidence="1">
    <location>
        <begin position="29"/>
        <end position="38"/>
    </location>
</feature>
<reference evidence="3 4" key="1">
    <citation type="submission" date="2017-07" db="EMBL/GenBank/DDBJ databases">
        <title>Phylogenetic study on the rhizospheric bacterium Ochrobactrum sp. A44.</title>
        <authorList>
            <person name="Krzyzanowska D.M."/>
            <person name="Ossowicki A."/>
            <person name="Rajewska M."/>
            <person name="Maciag T."/>
            <person name="Kaczynski Z."/>
            <person name="Czerwicka M."/>
            <person name="Jafra S."/>
        </authorList>
    </citation>
    <scope>NUCLEOTIDE SEQUENCE [LARGE SCALE GENOMIC DNA]</scope>
    <source>
        <strain evidence="3 4">A44</strain>
    </source>
</reference>
<evidence type="ECO:0000313" key="3">
    <source>
        <dbReference type="EMBL" id="ASV87632.1"/>
    </source>
</evidence>
<dbReference type="Proteomes" id="UP000215256">
    <property type="component" value="Chromosome 1"/>
</dbReference>
<accession>A0A248ULX7</accession>
<feature type="region of interest" description="Disordered" evidence="1">
    <location>
        <begin position="1"/>
        <end position="38"/>
    </location>
</feature>
<evidence type="ECO:0000313" key="2">
    <source>
        <dbReference type="EMBL" id="ASV86625.1"/>
    </source>
</evidence>
<gene>
    <name evidence="2" type="ORF">CES85_1046</name>
    <name evidence="3" type="ORF">CES85_1671</name>
</gene>
<name>A0A248ULX7_9HYPH</name>
<proteinExistence type="predicted"/>
<dbReference type="KEGG" id="och:CES85_1046"/>
<feature type="compositionally biased region" description="Basic and acidic residues" evidence="1">
    <location>
        <begin position="1"/>
        <end position="10"/>
    </location>
</feature>
<organism evidence="3 4">
    <name type="scientific">Ochrobactrum quorumnocens</name>
    <dbReference type="NCBI Taxonomy" id="271865"/>
    <lineage>
        <taxon>Bacteria</taxon>
        <taxon>Pseudomonadati</taxon>
        <taxon>Pseudomonadota</taxon>
        <taxon>Alphaproteobacteria</taxon>
        <taxon>Hyphomicrobiales</taxon>
        <taxon>Brucellaceae</taxon>
        <taxon>Brucella/Ochrobactrum group</taxon>
        <taxon>Ochrobactrum</taxon>
    </lineage>
</organism>
<dbReference type="AlphaFoldDB" id="A0A248ULX7"/>